<reference evidence="3" key="1">
    <citation type="submission" date="2020-06" db="EMBL/GenBank/DDBJ databases">
        <title>Draft genomic sequecing of Geomonas sp. Red736.</title>
        <authorList>
            <person name="Itoh H."/>
            <person name="Xu Z.X."/>
            <person name="Ushijima N."/>
            <person name="Masuda Y."/>
            <person name="Shiratori Y."/>
            <person name="Senoo K."/>
        </authorList>
    </citation>
    <scope>NUCLEOTIDE SEQUENCE [LARGE SCALE GENOMIC DNA]</scope>
    <source>
        <strain evidence="3">Red736</strain>
    </source>
</reference>
<dbReference type="RefSeq" id="WP_183348435.1">
    <property type="nucleotide sequence ID" value="NZ_BLXY01000005.1"/>
</dbReference>
<sequence>MKFSVATNFQSDLLPALEGYPVAELFGKLPSDSVGGGRASFMLTPLSKARFRAHVQDAARRGIGFNYLLNPACMDNREFIRKGQAELERLLGFVEECGVTSVTVSLPFLLPIIKQRHPRLKVRVGVYARVDCVAKAKFWEDLGADCITLESIAVNRDFAMLRSIRQAVGLELQLIANSNCLIFCPLSGQHMVNLSHASQQGHASRGFMIDYCALKCSALKLADPSHYLRSEFIRPEDLKAYTDLGFSSFKILERGAPTEVLARRVRAYAEGRFDGNLLDLIQPYGYKTGSPKGGSLLDLRRFAKFFFRPLAVRQTGLLRLKRLAEKRGLVAGLTWDPVYIDNRLLDGFLEGMREIDCRSSDCSRCGYCERWTREAVRVDEQYRQELLQLYQDAFNDMYSGALWGMAARRGA</sequence>
<evidence type="ECO:0000313" key="2">
    <source>
        <dbReference type="EMBL" id="UPU37002.1"/>
    </source>
</evidence>
<name>A0A6V8MYI8_9BACT</name>
<dbReference type="EMBL" id="BLXY01000005">
    <property type="protein sequence ID" value="GFO64904.1"/>
    <property type="molecule type" value="Genomic_DNA"/>
</dbReference>
<evidence type="ECO:0000313" key="1">
    <source>
        <dbReference type="EMBL" id="GFO64904.1"/>
    </source>
</evidence>
<dbReference type="AlphaFoldDB" id="A0A6V8MYI8"/>
<dbReference type="Proteomes" id="UP000831485">
    <property type="component" value="Chromosome"/>
</dbReference>
<evidence type="ECO:0000313" key="4">
    <source>
        <dbReference type="Proteomes" id="UP000831485"/>
    </source>
</evidence>
<dbReference type="InterPro" id="IPR001539">
    <property type="entry name" value="Peptidase_U32"/>
</dbReference>
<organism evidence="1 3">
    <name type="scientific">Geomonas paludis</name>
    <dbReference type="NCBI Taxonomy" id="2740185"/>
    <lineage>
        <taxon>Bacteria</taxon>
        <taxon>Pseudomonadati</taxon>
        <taxon>Thermodesulfobacteriota</taxon>
        <taxon>Desulfuromonadia</taxon>
        <taxon>Geobacterales</taxon>
        <taxon>Geobacteraceae</taxon>
        <taxon>Geomonas</taxon>
    </lineage>
</organism>
<protein>
    <submittedName>
        <fullName evidence="1">Peptidase U32</fullName>
    </submittedName>
    <submittedName>
        <fullName evidence="2">U32 family peptidase</fullName>
    </submittedName>
</protein>
<dbReference type="PANTHER" id="PTHR30217">
    <property type="entry name" value="PEPTIDASE U32 FAMILY"/>
    <property type="match status" value="1"/>
</dbReference>
<dbReference type="EMBL" id="CP096574">
    <property type="protein sequence ID" value="UPU37002.1"/>
    <property type="molecule type" value="Genomic_DNA"/>
</dbReference>
<gene>
    <name evidence="1" type="ORF">GMPD_28230</name>
    <name evidence="2" type="ORF">M1B72_04660</name>
</gene>
<reference evidence="2" key="3">
    <citation type="submission" date="2022-04" db="EMBL/GenBank/DDBJ databases">
        <authorList>
            <person name="Liu G."/>
        </authorList>
    </citation>
    <scope>NUCLEOTIDE SEQUENCE</scope>
    <source>
        <strain evidence="2">RG22</strain>
    </source>
</reference>
<proteinExistence type="predicted"/>
<evidence type="ECO:0000313" key="3">
    <source>
        <dbReference type="Proteomes" id="UP000568888"/>
    </source>
</evidence>
<reference evidence="1" key="2">
    <citation type="journal article" date="2021" name="Int. J. Syst. Evol. Microbiol.">
        <title>Geomonas silvestris sp. nov., Geomonas paludis sp. nov. and Geomonas limicola sp. nov., isolated from terrestrial environments, and emended description of the genus Geomonas.</title>
        <authorList>
            <person name="Itoh H."/>
            <person name="Xu Z."/>
            <person name="Masuda Y."/>
            <person name="Ushijima N."/>
            <person name="Hayakawa C."/>
            <person name="Shiratori Y."/>
            <person name="Senoo K."/>
        </authorList>
    </citation>
    <scope>NUCLEOTIDE SEQUENCE</scope>
    <source>
        <strain evidence="1">Red736</strain>
    </source>
</reference>
<accession>A0A6V8MYI8</accession>
<keyword evidence="4" id="KW-1185">Reference proteome</keyword>
<dbReference type="InterPro" id="IPR051454">
    <property type="entry name" value="RNA/ubiquinone_mod_enzymes"/>
</dbReference>
<dbReference type="Pfam" id="PF01136">
    <property type="entry name" value="Peptidase_U32"/>
    <property type="match status" value="1"/>
</dbReference>
<dbReference type="PANTHER" id="PTHR30217:SF10">
    <property type="entry name" value="23S RRNA 5-HYDROXYCYTIDINE C2501 SYNTHASE"/>
    <property type="match status" value="1"/>
</dbReference>
<dbReference type="Proteomes" id="UP000568888">
    <property type="component" value="Unassembled WGS sequence"/>
</dbReference>